<accession>S3CJF6</accession>
<dbReference type="AlphaFoldDB" id="S3CJF6"/>
<sequence length="257" mass="30457">MGRLYNIYLYFWNFRYLPMRYRLKLITLRRRILPRLPRLYLAYTLRTARTLKAPPQPPHILFLLKLLWPFPRYHYPAVLPATPRVIMAAPETVDCQIRDLMSLRMMPLWCWRDTAQRSFYRLYEAVCATNGHMTTYETEYFWHRASPAWATETLADPRIENPDIDAEQYAVMAAVVETLVLSFIWRLELGLRRDRTMVDPCKEADLPAAVRERCPAWAVSVPGLDEELLLHPENDLHFDSPFHRRNIITSTGHFYTV</sequence>
<dbReference type="OrthoDB" id="5422293at2759"/>
<dbReference type="GO" id="GO:0003677">
    <property type="term" value="F:DNA binding"/>
    <property type="evidence" value="ECO:0007669"/>
    <property type="project" value="UniProtKB-KW"/>
</dbReference>
<dbReference type="VEuPathDB" id="FungiDB:F503_02696"/>
<reference evidence="1 2" key="1">
    <citation type="journal article" date="2013" name="BMC Genomics">
        <title>The genome and transcriptome of the pine saprophyte Ophiostoma piceae, and a comparison with the bark beetle-associated pine pathogen Grosmannia clavigera.</title>
        <authorList>
            <person name="Haridas S."/>
            <person name="Wang Y."/>
            <person name="Lim L."/>
            <person name="Massoumi Alamouti S."/>
            <person name="Jackman S."/>
            <person name="Docking R."/>
            <person name="Robertson G."/>
            <person name="Birol I."/>
            <person name="Bohlmann J."/>
            <person name="Breuil C."/>
        </authorList>
    </citation>
    <scope>NUCLEOTIDE SEQUENCE [LARGE SCALE GENOMIC DNA]</scope>
    <source>
        <strain evidence="1 2">UAMH 11346</strain>
    </source>
</reference>
<keyword evidence="2" id="KW-1185">Reference proteome</keyword>
<dbReference type="eggNOG" id="ENOG502S3SW">
    <property type="taxonomic scope" value="Eukaryota"/>
</dbReference>
<keyword evidence="1" id="KW-0238">DNA-binding</keyword>
<evidence type="ECO:0000313" key="2">
    <source>
        <dbReference type="Proteomes" id="UP000016923"/>
    </source>
</evidence>
<organism evidence="1 2">
    <name type="scientific">Ophiostoma piceae (strain UAMH 11346)</name>
    <name type="common">Sap stain fungus</name>
    <dbReference type="NCBI Taxonomy" id="1262450"/>
    <lineage>
        <taxon>Eukaryota</taxon>
        <taxon>Fungi</taxon>
        <taxon>Dikarya</taxon>
        <taxon>Ascomycota</taxon>
        <taxon>Pezizomycotina</taxon>
        <taxon>Sordariomycetes</taxon>
        <taxon>Sordariomycetidae</taxon>
        <taxon>Ophiostomatales</taxon>
        <taxon>Ophiostomataceae</taxon>
        <taxon>Ophiostoma</taxon>
    </lineage>
</organism>
<name>S3CJF6_OPHP1</name>
<dbReference type="HOGENOM" id="CLU_082473_2_0_1"/>
<dbReference type="OMA" id="NIADPEC"/>
<gene>
    <name evidence="1" type="ORF">F503_02696</name>
</gene>
<dbReference type="EMBL" id="KE148153">
    <property type="protein sequence ID" value="EPE06568.1"/>
    <property type="molecule type" value="Genomic_DNA"/>
</dbReference>
<dbReference type="Proteomes" id="UP000016923">
    <property type="component" value="Unassembled WGS sequence"/>
</dbReference>
<evidence type="ECO:0000313" key="1">
    <source>
        <dbReference type="EMBL" id="EPE06568.1"/>
    </source>
</evidence>
<protein>
    <submittedName>
        <fullName evidence="1">Dna-binding protein</fullName>
    </submittedName>
</protein>
<proteinExistence type="predicted"/>